<evidence type="ECO:0000256" key="5">
    <source>
        <dbReference type="ARBA" id="ARBA00022443"/>
    </source>
</evidence>
<dbReference type="SUPFAM" id="SSF48464">
    <property type="entry name" value="ENTH/VHS domain"/>
    <property type="match status" value="1"/>
</dbReference>
<dbReference type="GO" id="GO:0033565">
    <property type="term" value="C:ESCRT-0 complex"/>
    <property type="evidence" value="ECO:0007669"/>
    <property type="project" value="TreeGrafter"/>
</dbReference>
<dbReference type="EMBL" id="KI669498">
    <property type="protein sequence ID" value="OCF35725.1"/>
    <property type="molecule type" value="Genomic_DNA"/>
</dbReference>
<feature type="compositionally biased region" description="Low complexity" evidence="11">
    <location>
        <begin position="626"/>
        <end position="637"/>
    </location>
</feature>
<feature type="compositionally biased region" description="Polar residues" evidence="11">
    <location>
        <begin position="501"/>
        <end position="516"/>
    </location>
</feature>
<dbReference type="InterPro" id="IPR008942">
    <property type="entry name" value="ENTH_VHS"/>
</dbReference>
<dbReference type="Pfam" id="PF00018">
    <property type="entry name" value="SH3_1"/>
    <property type="match status" value="1"/>
</dbReference>
<organism evidence="14 15">
    <name type="scientific">Kwoniella heveanensis BCC8398</name>
    <dbReference type="NCBI Taxonomy" id="1296120"/>
    <lineage>
        <taxon>Eukaryota</taxon>
        <taxon>Fungi</taxon>
        <taxon>Dikarya</taxon>
        <taxon>Basidiomycota</taxon>
        <taxon>Agaricomycotina</taxon>
        <taxon>Tremellomycetes</taxon>
        <taxon>Tremellales</taxon>
        <taxon>Cryptococcaceae</taxon>
        <taxon>Kwoniella</taxon>
    </lineage>
</organism>
<dbReference type="GO" id="GO:0043328">
    <property type="term" value="P:protein transport to vacuole involved in ubiquitin-dependent protein catabolic process via the multivesicular body sorting pathway"/>
    <property type="evidence" value="ECO:0007669"/>
    <property type="project" value="TreeGrafter"/>
</dbReference>
<accession>A0A1B9GXN9</accession>
<feature type="region of interest" description="Disordered" evidence="11">
    <location>
        <begin position="414"/>
        <end position="564"/>
    </location>
</feature>
<dbReference type="AlphaFoldDB" id="A0A1B9GXN9"/>
<comment type="similarity">
    <text evidence="2">Belongs to the STAM family.</text>
</comment>
<reference evidence="15" key="2">
    <citation type="submission" date="2013-12" db="EMBL/GenBank/DDBJ databases">
        <title>Evolution of pathogenesis and genome organization in the Tremellales.</title>
        <authorList>
            <person name="Cuomo C."/>
            <person name="Litvintseva A."/>
            <person name="Heitman J."/>
            <person name="Chen Y."/>
            <person name="Sun S."/>
            <person name="Springer D."/>
            <person name="Dromer F."/>
            <person name="Young S."/>
            <person name="Zeng Q."/>
            <person name="Chapman S."/>
            <person name="Gujja S."/>
            <person name="Saif S."/>
            <person name="Birren B."/>
        </authorList>
    </citation>
    <scope>NUCLEOTIDE SEQUENCE [LARGE SCALE GENOMIC DNA]</scope>
    <source>
        <strain evidence="15">BCC8398</strain>
    </source>
</reference>
<dbReference type="PROSITE" id="PS50179">
    <property type="entry name" value="VHS"/>
    <property type="match status" value="1"/>
</dbReference>
<dbReference type="SMART" id="SM00288">
    <property type="entry name" value="VHS"/>
    <property type="match status" value="1"/>
</dbReference>
<dbReference type="Gene3D" id="1.20.5.1940">
    <property type="match status" value="1"/>
</dbReference>
<evidence type="ECO:0000256" key="4">
    <source>
        <dbReference type="ARBA" id="ARBA00018978"/>
    </source>
</evidence>
<evidence type="ECO:0000259" key="13">
    <source>
        <dbReference type="PROSITE" id="PS50179"/>
    </source>
</evidence>
<dbReference type="InterPro" id="IPR050670">
    <property type="entry name" value="STAM"/>
</dbReference>
<reference evidence="14 15" key="1">
    <citation type="submission" date="2013-07" db="EMBL/GenBank/DDBJ databases">
        <title>The Genome Sequence of Cryptococcus heveanensis BCC8398.</title>
        <authorList>
            <consortium name="The Broad Institute Genome Sequencing Platform"/>
            <person name="Cuomo C."/>
            <person name="Litvintseva A."/>
            <person name="Chen Y."/>
            <person name="Heitman J."/>
            <person name="Sun S."/>
            <person name="Springer D."/>
            <person name="Dromer F."/>
            <person name="Young S.K."/>
            <person name="Zeng Q."/>
            <person name="Gargeya S."/>
            <person name="Fitzgerald M."/>
            <person name="Abouelleil A."/>
            <person name="Alvarado L."/>
            <person name="Berlin A.M."/>
            <person name="Chapman S.B."/>
            <person name="Dewar J."/>
            <person name="Goldberg J."/>
            <person name="Griggs A."/>
            <person name="Gujja S."/>
            <person name="Hansen M."/>
            <person name="Howarth C."/>
            <person name="Imamovic A."/>
            <person name="Larimer J."/>
            <person name="McCowan C."/>
            <person name="Murphy C."/>
            <person name="Pearson M."/>
            <person name="Priest M."/>
            <person name="Roberts A."/>
            <person name="Saif S."/>
            <person name="Shea T."/>
            <person name="Sykes S."/>
            <person name="Wortman J."/>
            <person name="Nusbaum C."/>
            <person name="Birren B."/>
        </authorList>
    </citation>
    <scope>NUCLEOTIDE SEQUENCE [LARGE SCALE GENOMIC DNA]</scope>
    <source>
        <strain evidence="14 15">BCC8398</strain>
    </source>
</reference>
<feature type="domain" description="SH3" evidence="12">
    <location>
        <begin position="263"/>
        <end position="322"/>
    </location>
</feature>
<dbReference type="SMART" id="SM00326">
    <property type="entry name" value="SH3"/>
    <property type="match status" value="1"/>
</dbReference>
<keyword evidence="7" id="KW-0967">Endosome</keyword>
<keyword evidence="5 9" id="KW-0728">SH3 domain</keyword>
<evidence type="ECO:0000256" key="3">
    <source>
        <dbReference type="ARBA" id="ARBA00017923"/>
    </source>
</evidence>
<dbReference type="PANTHER" id="PTHR45929:SF3">
    <property type="entry name" value="JAK PATHWAY SIGNAL TRANSDUCTION ADAPTOR MOLECULE"/>
    <property type="match status" value="1"/>
</dbReference>
<feature type="domain" description="VHS" evidence="13">
    <location>
        <begin position="16"/>
        <end position="157"/>
    </location>
</feature>
<dbReference type="InterPro" id="IPR036028">
    <property type="entry name" value="SH3-like_dom_sf"/>
</dbReference>
<dbReference type="PANTHER" id="PTHR45929">
    <property type="entry name" value="JAK PATHWAY SIGNAL TRANSDUCTION ADAPTOR MOLECULE"/>
    <property type="match status" value="1"/>
</dbReference>
<gene>
    <name evidence="14" type="ORF">I316_02780</name>
</gene>
<sequence>MFSTATNPYDELIVKATDENLASEDWALNMEVCDKVGGEGQNGGILGGSWLRARQAVAALQKRLSHRNPSVQLYALELANTLAQNCDKELLGELSSRNWTSALDRLINDRATAAPVKKKALLFVKAWAKQLEDTGDPNLGLMGELYDQLRAKNFTFDEPEAAPEDAAEARRRQEEEELARVLELSKQDKGGRNAYQPYQPSATAAGGSSSSGTAGPAAGSGSGSSAQPYQSSSSSRSQPQQAYQPPAPVAALEPEPDLPLDINTATRVRALYTFTSAEVGELNFERGDVIKVLDRGFKEWWRGACNGQIGIFPVTYVEAMPEPSPRELQEEAQEEARVFASLGLVDQLLQTLKGIDPSRGDRLDDRPEIEEMYQASVSLQGQINALIKKYSDQKAELEHMNANFVRALRQYEELRNPPPMPAGQAQPYGYSPQPQPQPQADPYAQAYQQQQQQQQQYPQQYPQQAQVQPQHAQPPYAQQPQPQYAQQPQQYTAEPHPHQYATETQSHSQYPSQHPTANPIGNGLPAQPAQAFPQAQPHPGPGANVHSGSGSSAGGGHPDQASFGQPYNYAQRAVSSTSINRVPTAAPGLPPNDLPRQNTEPGVAGLGAGSDPQAEHKAAWDAYYRQQAEQQQQQQQQSYGVGASPHHQQQGNEVDGTQNVYGQSPYAPQQQGQHAQGVDGVTSGMNRMTVHGA</sequence>
<dbReference type="GO" id="GO:0035091">
    <property type="term" value="F:phosphatidylinositol binding"/>
    <property type="evidence" value="ECO:0007669"/>
    <property type="project" value="InterPro"/>
</dbReference>
<feature type="compositionally biased region" description="Acidic residues" evidence="11">
    <location>
        <begin position="157"/>
        <end position="166"/>
    </location>
</feature>
<dbReference type="InterPro" id="IPR003903">
    <property type="entry name" value="UIM_dom"/>
</dbReference>
<evidence type="ECO:0000313" key="14">
    <source>
        <dbReference type="EMBL" id="OCF35725.1"/>
    </source>
</evidence>
<feature type="compositionally biased region" description="Basic and acidic residues" evidence="11">
    <location>
        <begin position="167"/>
        <end position="191"/>
    </location>
</feature>
<feature type="region of interest" description="Disordered" evidence="11">
    <location>
        <begin position="581"/>
        <end position="693"/>
    </location>
</feature>
<dbReference type="STRING" id="1296120.A0A1B9GXN9"/>
<feature type="compositionally biased region" description="Low complexity" evidence="11">
    <location>
        <begin position="440"/>
        <end position="491"/>
    </location>
</feature>
<keyword evidence="10" id="KW-0175">Coiled coil</keyword>
<feature type="compositionally biased region" description="Low complexity" evidence="11">
    <location>
        <begin position="525"/>
        <end position="550"/>
    </location>
</feature>
<protein>
    <recommendedName>
        <fullName evidence="3">Class E vacuolar protein-sorting machinery protein HSE1</fullName>
    </recommendedName>
    <alternativeName>
        <fullName evidence="4">Class E vacuolar protein-sorting machinery protein hse1</fullName>
    </alternativeName>
</protein>
<evidence type="ECO:0000256" key="11">
    <source>
        <dbReference type="SAM" id="MobiDB-lite"/>
    </source>
</evidence>
<evidence type="ECO:0000259" key="12">
    <source>
        <dbReference type="PROSITE" id="PS50002"/>
    </source>
</evidence>
<comment type="subcellular location">
    <subcellularLocation>
        <location evidence="1">Endosome membrane</location>
        <topology evidence="1">Peripheral membrane protein</topology>
        <orientation evidence="1">Cytoplasmic side</orientation>
    </subcellularLocation>
</comment>
<evidence type="ECO:0000256" key="2">
    <source>
        <dbReference type="ARBA" id="ARBA00009666"/>
    </source>
</evidence>
<keyword evidence="15" id="KW-1185">Reference proteome</keyword>
<dbReference type="CDD" id="cd16978">
    <property type="entry name" value="VHS_HSE1"/>
    <property type="match status" value="1"/>
</dbReference>
<dbReference type="Gene3D" id="2.30.30.40">
    <property type="entry name" value="SH3 Domains"/>
    <property type="match status" value="1"/>
</dbReference>
<proteinExistence type="inferred from homology"/>
<keyword evidence="6" id="KW-0813">Transport</keyword>
<dbReference type="GO" id="GO:0043130">
    <property type="term" value="F:ubiquitin binding"/>
    <property type="evidence" value="ECO:0007669"/>
    <property type="project" value="InterPro"/>
</dbReference>
<feature type="region of interest" description="Disordered" evidence="11">
    <location>
        <begin position="156"/>
        <end position="258"/>
    </location>
</feature>
<evidence type="ECO:0000313" key="15">
    <source>
        <dbReference type="Proteomes" id="UP000092666"/>
    </source>
</evidence>
<keyword evidence="8" id="KW-0653">Protein transport</keyword>
<dbReference type="Pfam" id="PF00790">
    <property type="entry name" value="VHS"/>
    <property type="match status" value="1"/>
</dbReference>
<dbReference type="SUPFAM" id="SSF50044">
    <property type="entry name" value="SH3-domain"/>
    <property type="match status" value="1"/>
</dbReference>
<dbReference type="InterPro" id="IPR002014">
    <property type="entry name" value="VHS_dom"/>
</dbReference>
<dbReference type="PROSITE" id="PS50002">
    <property type="entry name" value="SH3"/>
    <property type="match status" value="1"/>
</dbReference>
<name>A0A1B9GXN9_9TREE</name>
<dbReference type="OrthoDB" id="10255964at2759"/>
<evidence type="ECO:0000256" key="10">
    <source>
        <dbReference type="SAM" id="Coils"/>
    </source>
</evidence>
<evidence type="ECO:0000256" key="6">
    <source>
        <dbReference type="ARBA" id="ARBA00022448"/>
    </source>
</evidence>
<evidence type="ECO:0000256" key="1">
    <source>
        <dbReference type="ARBA" id="ARBA00004125"/>
    </source>
</evidence>
<dbReference type="PRINTS" id="PR00452">
    <property type="entry name" value="SH3DOMAIN"/>
</dbReference>
<evidence type="ECO:0000256" key="7">
    <source>
        <dbReference type="ARBA" id="ARBA00022753"/>
    </source>
</evidence>
<evidence type="ECO:0000256" key="8">
    <source>
        <dbReference type="ARBA" id="ARBA00022927"/>
    </source>
</evidence>
<dbReference type="GO" id="GO:0010008">
    <property type="term" value="C:endosome membrane"/>
    <property type="evidence" value="ECO:0007669"/>
    <property type="project" value="UniProtKB-SubCell"/>
</dbReference>
<feature type="compositionally biased region" description="Polar residues" evidence="11">
    <location>
        <begin position="646"/>
        <end position="674"/>
    </location>
</feature>
<dbReference type="Gene3D" id="1.25.40.90">
    <property type="match status" value="1"/>
</dbReference>
<feature type="coiled-coil region" evidence="10">
    <location>
        <begin position="383"/>
        <end position="414"/>
    </location>
</feature>
<feature type="compositionally biased region" description="Low complexity" evidence="11">
    <location>
        <begin position="199"/>
        <end position="253"/>
    </location>
</feature>
<dbReference type="PROSITE" id="PS50330">
    <property type="entry name" value="UIM"/>
    <property type="match status" value="1"/>
</dbReference>
<evidence type="ECO:0000256" key="9">
    <source>
        <dbReference type="PROSITE-ProRule" id="PRU00192"/>
    </source>
</evidence>
<dbReference type="Proteomes" id="UP000092666">
    <property type="component" value="Unassembled WGS sequence"/>
</dbReference>
<dbReference type="InterPro" id="IPR001452">
    <property type="entry name" value="SH3_domain"/>
</dbReference>